<feature type="compositionally biased region" description="Basic and acidic residues" evidence="2">
    <location>
        <begin position="405"/>
        <end position="417"/>
    </location>
</feature>
<feature type="compositionally biased region" description="Low complexity" evidence="2">
    <location>
        <begin position="690"/>
        <end position="708"/>
    </location>
</feature>
<dbReference type="Proteomes" id="UP000241890">
    <property type="component" value="Unassembled WGS sequence"/>
</dbReference>
<dbReference type="InParanoid" id="A0A2R5GAL5"/>
<feature type="coiled-coil region" evidence="1">
    <location>
        <begin position="725"/>
        <end position="752"/>
    </location>
</feature>
<evidence type="ECO:0000313" key="4">
    <source>
        <dbReference type="Proteomes" id="UP000241890"/>
    </source>
</evidence>
<feature type="compositionally biased region" description="Acidic residues" evidence="2">
    <location>
        <begin position="110"/>
        <end position="131"/>
    </location>
</feature>
<accession>A0A2R5GAL5</accession>
<evidence type="ECO:0000256" key="1">
    <source>
        <dbReference type="SAM" id="Coils"/>
    </source>
</evidence>
<feature type="region of interest" description="Disordered" evidence="2">
    <location>
        <begin position="223"/>
        <end position="246"/>
    </location>
</feature>
<feature type="region of interest" description="Disordered" evidence="2">
    <location>
        <begin position="337"/>
        <end position="357"/>
    </location>
</feature>
<feature type="compositionally biased region" description="Acidic residues" evidence="2">
    <location>
        <begin position="89"/>
        <end position="99"/>
    </location>
</feature>
<feature type="compositionally biased region" description="Polar residues" evidence="2">
    <location>
        <begin position="155"/>
        <end position="178"/>
    </location>
</feature>
<gene>
    <name evidence="3" type="ORF">FCC1311_042732</name>
</gene>
<comment type="caution">
    <text evidence="3">The sequence shown here is derived from an EMBL/GenBank/DDBJ whole genome shotgun (WGS) entry which is preliminary data.</text>
</comment>
<feature type="compositionally biased region" description="Polar residues" evidence="2">
    <location>
        <begin position="337"/>
        <end position="356"/>
    </location>
</feature>
<protein>
    <submittedName>
        <fullName evidence="3">Uncharacterized protein</fullName>
    </submittedName>
</protein>
<feature type="compositionally biased region" description="Basic and acidic residues" evidence="2">
    <location>
        <begin position="132"/>
        <end position="146"/>
    </location>
</feature>
<name>A0A2R5GAL5_9STRA</name>
<feature type="compositionally biased region" description="Basic and acidic residues" evidence="2">
    <location>
        <begin position="671"/>
        <end position="688"/>
    </location>
</feature>
<feature type="compositionally biased region" description="Acidic residues" evidence="2">
    <location>
        <begin position="273"/>
        <end position="285"/>
    </location>
</feature>
<keyword evidence="4" id="KW-1185">Reference proteome</keyword>
<feature type="region of interest" description="Disordered" evidence="2">
    <location>
        <begin position="501"/>
        <end position="720"/>
    </location>
</feature>
<feature type="region of interest" description="Disordered" evidence="2">
    <location>
        <begin position="76"/>
        <end position="181"/>
    </location>
</feature>
<evidence type="ECO:0000313" key="3">
    <source>
        <dbReference type="EMBL" id="GBG28050.1"/>
    </source>
</evidence>
<organism evidence="3 4">
    <name type="scientific">Hondaea fermentalgiana</name>
    <dbReference type="NCBI Taxonomy" id="2315210"/>
    <lineage>
        <taxon>Eukaryota</taxon>
        <taxon>Sar</taxon>
        <taxon>Stramenopiles</taxon>
        <taxon>Bigyra</taxon>
        <taxon>Labyrinthulomycetes</taxon>
        <taxon>Thraustochytrida</taxon>
        <taxon>Thraustochytriidae</taxon>
        <taxon>Hondaea</taxon>
    </lineage>
</organism>
<dbReference type="EMBL" id="BEYU01000038">
    <property type="protein sequence ID" value="GBG28050.1"/>
    <property type="molecule type" value="Genomic_DNA"/>
</dbReference>
<dbReference type="AlphaFoldDB" id="A0A2R5GAL5"/>
<reference evidence="3 4" key="1">
    <citation type="submission" date="2017-12" db="EMBL/GenBank/DDBJ databases">
        <title>Sequencing, de novo assembly and annotation of complete genome of a new Thraustochytrid species, strain FCC1311.</title>
        <authorList>
            <person name="Sedici K."/>
            <person name="Godart F."/>
            <person name="Aiese Cigliano R."/>
            <person name="Sanseverino W."/>
            <person name="Barakat M."/>
            <person name="Ortet P."/>
            <person name="Marechal E."/>
            <person name="Cagnac O."/>
            <person name="Amato A."/>
        </authorList>
    </citation>
    <scope>NUCLEOTIDE SEQUENCE [LARGE SCALE GENOMIC DNA]</scope>
</reference>
<feature type="region of interest" description="Disordered" evidence="2">
    <location>
        <begin position="405"/>
        <end position="447"/>
    </location>
</feature>
<evidence type="ECO:0000256" key="2">
    <source>
        <dbReference type="SAM" id="MobiDB-lite"/>
    </source>
</evidence>
<sequence>MTLRSSGRRAPPAALCAALSREGGEVSLWPRGLARACRRLVVVLVWLSASLTSWISVQRPGSSAAADAVVVRDEAALAESGGTEKENLEQDEDLEQDPEEERRHEGQEQQQEEEEEEEEEEDEDVGDFDEDDSRRGDLSLEDLRELLDEDGVDGQSTTTSQAETSWTKTAAPPSQDSWSVGELNPSAVAAAMQTPRRAPPASPPLMDVSAFSDMSMARLHMYLTESTPDSAPRRSRRLPPSGTDANNELCVVQELLVEGSLPSIPSTLVGATDEQEVDDDSEELEGSSTFVRSELDITKLFPTAHEDDDEDAGPLSNWDTAENFELAQAPLDATVTSFMSLPSPSPSRSKTFQEGSYHQPALEVAQDTSQSSAAAAVPELAPQLQFAQAQIKALQRKVESLTSELKEARQVQGHDHTAPPMSSAETSEAGVQADTHGPEVMRLQESLQASEAKRLRLNEAKQRIRWASRETSKSLEFAVNELRAVEQARVRAEERARVLEAQVQRAKSRGPPEPVADFGESTAAPIPPSGPPLSSQPYLSDGAPEVTERSVAFAPNTFNALPPERPARTQSPEPLRPEEPQETLSTGADKEPREPLSELQASPSEANLPAAPTRVAEANAEIARRRRSHVNESQWSFADMYPDEPEKDEHDVRLSRRRGAGRRQTAGPELLRSERKDPEPEAAPRPEPEAPAARPRSNSSEWASSRESLAPFATEASTRDLQNGFSLLERKLMMINLEREKHEAELAKLTNKGIRTKYALEQKIFLEQRLRDLHQEASNTRFALKRQPK</sequence>
<proteinExistence type="predicted"/>
<keyword evidence="1" id="KW-0175">Coiled coil</keyword>
<feature type="region of interest" description="Disordered" evidence="2">
    <location>
        <begin position="263"/>
        <end position="289"/>
    </location>
</feature>